<evidence type="ECO:0000313" key="8">
    <source>
        <dbReference type="EMBL" id="QUX26505.1"/>
    </source>
</evidence>
<dbReference type="Pfam" id="PF02899">
    <property type="entry name" value="Phage_int_SAM_1"/>
    <property type="match status" value="1"/>
</dbReference>
<evidence type="ECO:0000313" key="9">
    <source>
        <dbReference type="Proteomes" id="UP000676079"/>
    </source>
</evidence>
<evidence type="ECO:0000256" key="5">
    <source>
        <dbReference type="SAM" id="MobiDB-lite"/>
    </source>
</evidence>
<evidence type="ECO:0000259" key="7">
    <source>
        <dbReference type="PROSITE" id="PS51900"/>
    </source>
</evidence>
<dbReference type="PROSITE" id="PS51900">
    <property type="entry name" value="CB"/>
    <property type="match status" value="1"/>
</dbReference>
<dbReference type="PANTHER" id="PTHR30349">
    <property type="entry name" value="PHAGE INTEGRASE-RELATED"/>
    <property type="match status" value="1"/>
</dbReference>
<evidence type="ECO:0000256" key="4">
    <source>
        <dbReference type="PROSITE-ProRule" id="PRU01248"/>
    </source>
</evidence>
<dbReference type="Gene3D" id="1.10.443.10">
    <property type="entry name" value="Intergrase catalytic core"/>
    <property type="match status" value="1"/>
</dbReference>
<gene>
    <name evidence="8" type="ORF">KGD84_32935</name>
</gene>
<geneLocation type="plasmid" evidence="8 9">
    <name>unnamed4</name>
</geneLocation>
<feature type="region of interest" description="Disordered" evidence="5">
    <location>
        <begin position="1"/>
        <end position="20"/>
    </location>
</feature>
<keyword evidence="2 4" id="KW-0238">DNA-binding</keyword>
<dbReference type="InterPro" id="IPR011010">
    <property type="entry name" value="DNA_brk_join_enz"/>
</dbReference>
<reference evidence="9" key="1">
    <citation type="submission" date="2021-05" db="EMBL/GenBank/DDBJ databases">
        <title>Direct Submission.</title>
        <authorList>
            <person name="Li K."/>
            <person name="Gao J."/>
        </authorList>
    </citation>
    <scope>NUCLEOTIDE SEQUENCE [LARGE SCALE GENOMIC DNA]</scope>
    <source>
        <strain evidence="9">Mg02</strain>
        <plasmid evidence="9">unnamed4</plasmid>
    </source>
</reference>
<keyword evidence="3" id="KW-0233">DNA recombination</keyword>
<dbReference type="Pfam" id="PF00589">
    <property type="entry name" value="Phage_integrase"/>
    <property type="match status" value="1"/>
</dbReference>
<organism evidence="8 9">
    <name type="scientific">Nocardiopsis changdeensis</name>
    <dbReference type="NCBI Taxonomy" id="2831969"/>
    <lineage>
        <taxon>Bacteria</taxon>
        <taxon>Bacillati</taxon>
        <taxon>Actinomycetota</taxon>
        <taxon>Actinomycetes</taxon>
        <taxon>Streptosporangiales</taxon>
        <taxon>Nocardiopsidaceae</taxon>
        <taxon>Nocardiopsis</taxon>
    </lineage>
</organism>
<dbReference type="CDD" id="cd00397">
    <property type="entry name" value="DNA_BRE_C"/>
    <property type="match status" value="1"/>
</dbReference>
<dbReference type="InterPro" id="IPR004107">
    <property type="entry name" value="Integrase_SAM-like_N"/>
</dbReference>
<sequence length="327" mass="34909">MTLEPLPAHTIPTARPEAAPEPGLADRIRVAWLLAQPSPHTRQAYARDLEMWAGFLDGLGVDVLAARRVHVDAWTRARQAAGDASSTRARRLASVSSFYSFAVGYAAENGREDLGLHNPAASVKRPPKASAPTRALDKSEYLDLLAAAEDAAPAWGPRDAAVVALLGMGGFRVATLTSMDVGDLGVHGAHRTITYTGKGDKRRTAPLVPAVLGYLDAHHAARRAVAPVAAWEPLLLANDGGRLSDDQVTRILARCARAAGLRAPAQVRPHVLRATYATLARAAGVSLWDLQEAMDHADPRTTQRYEQGEHRLANAPAYAVATFLLSA</sequence>
<feature type="domain" description="Core-binding (CB)" evidence="7">
    <location>
        <begin position="23"/>
        <end position="103"/>
    </location>
</feature>
<dbReference type="Proteomes" id="UP000676079">
    <property type="component" value="Plasmid unnamed4"/>
</dbReference>
<dbReference type="InterPro" id="IPR002104">
    <property type="entry name" value="Integrase_catalytic"/>
</dbReference>
<dbReference type="InterPro" id="IPR050090">
    <property type="entry name" value="Tyrosine_recombinase_XerCD"/>
</dbReference>
<evidence type="ECO:0000256" key="2">
    <source>
        <dbReference type="ARBA" id="ARBA00023125"/>
    </source>
</evidence>
<name>A0A975KS48_9ACTN</name>
<dbReference type="PROSITE" id="PS51898">
    <property type="entry name" value="TYR_RECOMBINASE"/>
    <property type="match status" value="1"/>
</dbReference>
<proteinExistence type="predicted"/>
<protein>
    <submittedName>
        <fullName evidence="8">Tyrosine-type recombinase/integrase</fullName>
    </submittedName>
</protein>
<keyword evidence="8" id="KW-0614">Plasmid</keyword>
<dbReference type="PANTHER" id="PTHR30349:SF81">
    <property type="entry name" value="TYROSINE RECOMBINASE XERC"/>
    <property type="match status" value="1"/>
</dbReference>
<dbReference type="InterPro" id="IPR010998">
    <property type="entry name" value="Integrase_recombinase_N"/>
</dbReference>
<dbReference type="InterPro" id="IPR013762">
    <property type="entry name" value="Integrase-like_cat_sf"/>
</dbReference>
<evidence type="ECO:0000259" key="6">
    <source>
        <dbReference type="PROSITE" id="PS51898"/>
    </source>
</evidence>
<evidence type="ECO:0000256" key="3">
    <source>
        <dbReference type="ARBA" id="ARBA00023172"/>
    </source>
</evidence>
<accession>A0A975KS48</accession>
<keyword evidence="1" id="KW-0229">DNA integration</keyword>
<keyword evidence="9" id="KW-1185">Reference proteome</keyword>
<feature type="domain" description="Tyr recombinase" evidence="6">
    <location>
        <begin position="131"/>
        <end position="319"/>
    </location>
</feature>
<dbReference type="EMBL" id="CP074136">
    <property type="protein sequence ID" value="QUX26505.1"/>
    <property type="molecule type" value="Genomic_DNA"/>
</dbReference>
<dbReference type="SUPFAM" id="SSF56349">
    <property type="entry name" value="DNA breaking-rejoining enzymes"/>
    <property type="match status" value="1"/>
</dbReference>
<evidence type="ECO:0000256" key="1">
    <source>
        <dbReference type="ARBA" id="ARBA00022908"/>
    </source>
</evidence>
<dbReference type="Gene3D" id="1.10.150.130">
    <property type="match status" value="1"/>
</dbReference>
<dbReference type="InterPro" id="IPR044068">
    <property type="entry name" value="CB"/>
</dbReference>
<dbReference type="RefSeq" id="WP_220566084.1">
    <property type="nucleotide sequence ID" value="NZ_CP074136.1"/>
</dbReference>